<feature type="transmembrane region" description="Helical" evidence="1">
    <location>
        <begin position="484"/>
        <end position="503"/>
    </location>
</feature>
<dbReference type="InterPro" id="IPR002110">
    <property type="entry name" value="Ankyrin_rpt"/>
</dbReference>
<dbReference type="SUPFAM" id="SSF48403">
    <property type="entry name" value="Ankyrin repeat"/>
    <property type="match status" value="1"/>
</dbReference>
<reference evidence="3 4" key="1">
    <citation type="submission" date="2019-09" db="EMBL/GenBank/DDBJ databases">
        <authorList>
            <person name="Ou C."/>
        </authorList>
    </citation>
    <scope>NUCLEOTIDE SEQUENCE [LARGE SCALE GENOMIC DNA]</scope>
    <source>
        <strain evidence="3">S2</strain>
        <tissue evidence="3">Leaf</tissue>
    </source>
</reference>
<feature type="transmembrane region" description="Helical" evidence="1">
    <location>
        <begin position="524"/>
        <end position="544"/>
    </location>
</feature>
<dbReference type="SMART" id="SM00248">
    <property type="entry name" value="ANK"/>
    <property type="match status" value="3"/>
</dbReference>
<feature type="transmembrane region" description="Helical" evidence="1">
    <location>
        <begin position="550"/>
        <end position="568"/>
    </location>
</feature>
<protein>
    <recommendedName>
        <fullName evidence="2">PGG domain-containing protein</fullName>
    </recommendedName>
</protein>
<dbReference type="PANTHER" id="PTHR24177">
    <property type="entry name" value="CASKIN"/>
    <property type="match status" value="1"/>
</dbReference>
<feature type="domain" description="PGG" evidence="2">
    <location>
        <begin position="444"/>
        <end position="479"/>
    </location>
</feature>
<dbReference type="Pfam" id="PF12796">
    <property type="entry name" value="Ank_2"/>
    <property type="match status" value="1"/>
</dbReference>
<keyword evidence="1" id="KW-0472">Membrane</keyword>
<keyword evidence="1" id="KW-0812">Transmembrane</keyword>
<organism evidence="3 4">
    <name type="scientific">Pyrus ussuriensis x Pyrus communis</name>
    <dbReference type="NCBI Taxonomy" id="2448454"/>
    <lineage>
        <taxon>Eukaryota</taxon>
        <taxon>Viridiplantae</taxon>
        <taxon>Streptophyta</taxon>
        <taxon>Embryophyta</taxon>
        <taxon>Tracheophyta</taxon>
        <taxon>Spermatophyta</taxon>
        <taxon>Magnoliopsida</taxon>
        <taxon>eudicotyledons</taxon>
        <taxon>Gunneridae</taxon>
        <taxon>Pentapetalae</taxon>
        <taxon>rosids</taxon>
        <taxon>fabids</taxon>
        <taxon>Rosales</taxon>
        <taxon>Rosaceae</taxon>
        <taxon>Amygdaloideae</taxon>
        <taxon>Maleae</taxon>
        <taxon>Pyrus</taxon>
    </lineage>
</organism>
<dbReference type="OrthoDB" id="1880601at2759"/>
<dbReference type="Gene3D" id="1.25.40.20">
    <property type="entry name" value="Ankyrin repeat-containing domain"/>
    <property type="match status" value="1"/>
</dbReference>
<evidence type="ECO:0000256" key="1">
    <source>
        <dbReference type="SAM" id="Phobius"/>
    </source>
</evidence>
<evidence type="ECO:0000313" key="3">
    <source>
        <dbReference type="EMBL" id="KAB2631890.1"/>
    </source>
</evidence>
<proteinExistence type="predicted"/>
<dbReference type="Pfam" id="PF13962">
    <property type="entry name" value="PGG"/>
    <property type="match status" value="2"/>
</dbReference>
<evidence type="ECO:0000313" key="4">
    <source>
        <dbReference type="Proteomes" id="UP000327157"/>
    </source>
</evidence>
<dbReference type="InterPro" id="IPR026961">
    <property type="entry name" value="PGG_dom"/>
</dbReference>
<comment type="caution">
    <text evidence="3">The sequence shown here is derived from an EMBL/GenBank/DDBJ whole genome shotgun (WGS) entry which is preliminary data.</text>
</comment>
<name>A0A5N5I2K6_9ROSA</name>
<accession>A0A5N5I2K6</accession>
<keyword evidence="4" id="KW-1185">Reference proteome</keyword>
<reference evidence="3 4" key="2">
    <citation type="submission" date="2019-11" db="EMBL/GenBank/DDBJ databases">
        <title>A de novo genome assembly of a pear dwarfing rootstock.</title>
        <authorList>
            <person name="Wang F."/>
            <person name="Wang J."/>
            <person name="Li S."/>
            <person name="Zhang Y."/>
            <person name="Fang M."/>
            <person name="Ma L."/>
            <person name="Zhao Y."/>
            <person name="Jiang S."/>
        </authorList>
    </citation>
    <scope>NUCLEOTIDE SEQUENCE [LARGE SCALE GENOMIC DNA]</scope>
    <source>
        <strain evidence="3">S2</strain>
        <tissue evidence="3">Leaf</tissue>
    </source>
</reference>
<dbReference type="Proteomes" id="UP000327157">
    <property type="component" value="Unassembled WGS sequence"/>
</dbReference>
<dbReference type="AlphaFoldDB" id="A0A5N5I2K6"/>
<evidence type="ECO:0000259" key="2">
    <source>
        <dbReference type="Pfam" id="PF13962"/>
    </source>
</evidence>
<gene>
    <name evidence="3" type="ORF">D8674_040946</name>
</gene>
<dbReference type="EMBL" id="SMOL01000134">
    <property type="protein sequence ID" value="KAB2631890.1"/>
    <property type="molecule type" value="Genomic_DNA"/>
</dbReference>
<keyword evidence="1" id="KW-1133">Transmembrane helix</keyword>
<dbReference type="InterPro" id="IPR036770">
    <property type="entry name" value="Ankyrin_rpt-contain_sf"/>
</dbReference>
<dbReference type="GO" id="GO:0016020">
    <property type="term" value="C:membrane"/>
    <property type="evidence" value="ECO:0007669"/>
    <property type="project" value="TreeGrafter"/>
</dbReference>
<dbReference type="PANTHER" id="PTHR24177:SF329">
    <property type="entry name" value="ANKYRIN REPEAT PROTEIN"/>
    <property type="match status" value="1"/>
</dbReference>
<feature type="transmembrane region" description="Helical" evidence="1">
    <location>
        <begin position="454"/>
        <end position="472"/>
    </location>
</feature>
<feature type="domain" description="PGG" evidence="2">
    <location>
        <begin position="481"/>
        <end position="542"/>
    </location>
</feature>
<sequence>MAAELSGSQNSGEIPHEYQAFFAAVTRGDWYEAKGLLTLHPNAITATDELGTALHSATIFGHEQIVEELVQLMTEEQLEIKNRDGWTALDYAVRENIKMVKCMVTKNQKLLGIAVKSKEKTPIVTAAWNDQWDIVRYLYSLTPPQDLMLDEGIYGSKLVRYCLSAKKFDIAWELLQRYPQFTCTQGTISPVIAFASLSSAFASGTSLKLWQKWIYNRIRIELGHSVNDFRINVQNQENEQGNQRNNTVLGLLQALPSRLLEFLGIKRIRELKLIHVRSRQILDCMCDVIKHLTRKEMRDGDVYGAIFVAVENGIVEVVTSLCKARPELLFRTNGDNKNIFQHAVECRQEKVYSLIYGVRQRNLITNLLDDSYNDLLHSAGMLSPLAKLDRIAGAALQMQRERQWYKEVESIHFQLSGSSTKNKDGLIPSKLFTKSHEKLHKEGEKWMKGTSSSCTVVSALIITIMFAAAFTVPGGNNQETVSDAISLFSSATSVLMFLGILTSRYAEDDFLKSLPTKMIIGHSTLFISIATMMVAFSSALFIMLQDKPWITYPIVFLAGVPIILFVWMQFPLLVDFFVSTYGGGIFDRKVKRWINS</sequence>